<dbReference type="KEGG" id="vg:5659110"/>
<dbReference type="GeneID" id="5659110"/>
<evidence type="ECO:0000256" key="1">
    <source>
        <dbReference type="SAM" id="Phobius"/>
    </source>
</evidence>
<protein>
    <submittedName>
        <fullName evidence="2">Uncharacterized protein b058R</fullName>
    </submittedName>
</protein>
<keyword evidence="1" id="KW-0472">Membrane</keyword>
<accession>A7IVT3</accession>
<keyword evidence="3" id="KW-1185">Reference proteome</keyword>
<dbReference type="Proteomes" id="UP000202419">
    <property type="component" value="Segment"/>
</dbReference>
<gene>
    <name evidence="2" type="primary">b058R</name>
    <name evidence="2" type="ORF">NY2A_b058R</name>
</gene>
<dbReference type="EMBL" id="DQ491002">
    <property type="protein sequence ID" value="ABT14457.1"/>
    <property type="molecule type" value="Genomic_DNA"/>
</dbReference>
<keyword evidence="1" id="KW-0812">Transmembrane</keyword>
<evidence type="ECO:0000313" key="3">
    <source>
        <dbReference type="Proteomes" id="UP000202419"/>
    </source>
</evidence>
<feature type="transmembrane region" description="Helical" evidence="1">
    <location>
        <begin position="21"/>
        <end position="44"/>
    </location>
</feature>
<sequence>MRFPLKYIPNAFPIKFEARTFPVAVTFPMTSIVTLLGIKVVVIFDALPNRYLAEIFPEDVILPDTFRFPNVAEVEIVTFAASTFPYDVTLPIMSKFAAAGGEAFIPMIFEPSPIKFKAVIFPVVVQLFVMFKFP</sequence>
<organism evidence="2 3">
    <name type="scientific">Paramecium bursaria Chlorella virus NY2A</name>
    <name type="common">PBCV-NY2A</name>
    <dbReference type="NCBI Taxonomy" id="46021"/>
    <lineage>
        <taxon>Viruses</taxon>
        <taxon>Varidnaviria</taxon>
        <taxon>Bamfordvirae</taxon>
        <taxon>Nucleocytoviricota</taxon>
        <taxon>Megaviricetes</taxon>
        <taxon>Algavirales</taxon>
        <taxon>Phycodnaviridae</taxon>
        <taxon>Chlorovirus</taxon>
        <taxon>Chlorovirus americanus</taxon>
    </lineage>
</organism>
<reference evidence="2 3" key="1">
    <citation type="journal article" date="2007" name="Virology">
        <title>Sequence and annotation of the 369-kb NY-2A and the 345-kb AR158 viruses that infect Chlorella NC64A.</title>
        <authorList>
            <person name="Fitzgerald L.A."/>
            <person name="Graves M.V."/>
            <person name="Li X."/>
            <person name="Feldblyum T."/>
            <person name="Nierman W.C."/>
            <person name="Van Etten J.L."/>
        </authorList>
    </citation>
    <scope>NUCLEOTIDE SEQUENCE [LARGE SCALE GENOMIC DNA]</scope>
    <source>
        <strain evidence="2 3">NY-2A</strain>
    </source>
</reference>
<proteinExistence type="predicted"/>
<dbReference type="OrthoDB" id="38816at10239"/>
<keyword evidence="1" id="KW-1133">Transmembrane helix</keyword>
<name>A7IVT3_PBCVN</name>
<organismHost>
    <name type="scientific">Chlorella</name>
    <dbReference type="NCBI Taxonomy" id="3071"/>
</organismHost>
<evidence type="ECO:0000313" key="2">
    <source>
        <dbReference type="EMBL" id="ABT14457.1"/>
    </source>
</evidence>
<dbReference type="RefSeq" id="YP_001497254.1">
    <property type="nucleotide sequence ID" value="NC_009898.1"/>
</dbReference>